<dbReference type="Proteomes" id="UP000824025">
    <property type="component" value="Unassembled WGS sequence"/>
</dbReference>
<organism evidence="1 2">
    <name type="scientific">Candidatus Borkfalkia avicola</name>
    <dbReference type="NCBI Taxonomy" id="2838503"/>
    <lineage>
        <taxon>Bacteria</taxon>
        <taxon>Bacillati</taxon>
        <taxon>Bacillota</taxon>
        <taxon>Clostridia</taxon>
        <taxon>Christensenellales</taxon>
        <taxon>Christensenellaceae</taxon>
        <taxon>Candidatus Borkfalkia</taxon>
    </lineage>
</organism>
<comment type="caution">
    <text evidence="1">The sequence shown here is derived from an EMBL/GenBank/DDBJ whole genome shotgun (WGS) entry which is preliminary data.</text>
</comment>
<name>A0A9D2D880_9FIRM</name>
<dbReference type="GO" id="GO:0016787">
    <property type="term" value="F:hydrolase activity"/>
    <property type="evidence" value="ECO:0007669"/>
    <property type="project" value="UniProtKB-KW"/>
</dbReference>
<reference evidence="1" key="1">
    <citation type="journal article" date="2021" name="PeerJ">
        <title>Extensive microbial diversity within the chicken gut microbiome revealed by metagenomics and culture.</title>
        <authorList>
            <person name="Gilroy R."/>
            <person name="Ravi A."/>
            <person name="Getino M."/>
            <person name="Pursley I."/>
            <person name="Horton D.L."/>
            <person name="Alikhan N.F."/>
            <person name="Baker D."/>
            <person name="Gharbi K."/>
            <person name="Hall N."/>
            <person name="Watson M."/>
            <person name="Adriaenssens E.M."/>
            <person name="Foster-Nyarko E."/>
            <person name="Jarju S."/>
            <person name="Secka A."/>
            <person name="Antonio M."/>
            <person name="Oren A."/>
            <person name="Chaudhuri R.R."/>
            <person name="La Ragione R."/>
            <person name="Hildebrand F."/>
            <person name="Pallen M.J."/>
        </authorList>
    </citation>
    <scope>NUCLEOTIDE SEQUENCE</scope>
    <source>
        <strain evidence="1">CHK192-19661</strain>
    </source>
</reference>
<reference evidence="1" key="2">
    <citation type="submission" date="2021-04" db="EMBL/GenBank/DDBJ databases">
        <authorList>
            <person name="Gilroy R."/>
        </authorList>
    </citation>
    <scope>NUCLEOTIDE SEQUENCE</scope>
    <source>
        <strain evidence="1">CHK192-19661</strain>
    </source>
</reference>
<keyword evidence="1" id="KW-0378">Hydrolase</keyword>
<accession>A0A9D2D880</accession>
<gene>
    <name evidence="1" type="ORF">H9726_07915</name>
</gene>
<proteinExistence type="predicted"/>
<dbReference type="GO" id="GO:0005975">
    <property type="term" value="P:carbohydrate metabolic process"/>
    <property type="evidence" value="ECO:0007669"/>
    <property type="project" value="InterPro"/>
</dbReference>
<evidence type="ECO:0000313" key="1">
    <source>
        <dbReference type="EMBL" id="HIZ10398.1"/>
    </source>
</evidence>
<sequence length="581" mass="66202">MKKIIGFQQETENAAYVPAAECRRKFEDVSLNEMAARCLKMLENSPHKELDYECRFSNGMLGIPWQYPLCPPNETAFDPVSLGDTDIRMLIAFPYMREMAGQKEVSETEKQLKKRVDGYISEEGACLAGAQAFAGQPVKGEWACLWGGSHTIIAYCDAFERTGEEAYRAKAVRCMEFWLGLADEKDGMLYFKYGNAPVRNRRWLKIGWAAAHRRNYPYILTALLRVWLITKNERYMDCAVRFGKGILAGVQRNMRELKVRRDGSFLGHVPVHTKMLAGMAMLGYLSGDEQVIRFAWKCYSYIVRMGTDFGWYPEYIPPEENLRSEMCVTGDMLEAAYYLAKCGYTAEYDRSERTYRNYMQSSQFFRTKEFEELYFKVHAGEDAQKVKENYDSMSVMEGGFVAQLSINDYITNFKHIGATGMNENGFQMMGCCQGAGMSGLYYLYKMLCEKGDDGVIRINMTLSADTAFASLKEDYSAEAKLTVRSKCSGDFAVRVPTWADKKKVYLLRGGKKTRAVPSEEGYVPVEGVREGEEFGIAYDILCFEQHFVPQVKDTGEKYTILWQGNKVAKILPKGAYLSVYD</sequence>
<evidence type="ECO:0000313" key="2">
    <source>
        <dbReference type="Proteomes" id="UP000824025"/>
    </source>
</evidence>
<dbReference type="AlphaFoldDB" id="A0A9D2D880"/>
<dbReference type="SUPFAM" id="SSF48208">
    <property type="entry name" value="Six-hairpin glycosidases"/>
    <property type="match status" value="1"/>
</dbReference>
<dbReference type="EMBL" id="DXCF01000042">
    <property type="protein sequence ID" value="HIZ10398.1"/>
    <property type="molecule type" value="Genomic_DNA"/>
</dbReference>
<protein>
    <submittedName>
        <fullName evidence="1">Glycoside hydrolase family 127 protein</fullName>
    </submittedName>
</protein>
<dbReference type="InterPro" id="IPR008928">
    <property type="entry name" value="6-hairpin_glycosidase_sf"/>
</dbReference>